<name>A0AAU8L0P6_9CAUD</name>
<reference evidence="1" key="1">
    <citation type="submission" date="2024-06" db="EMBL/GenBank/DDBJ databases">
        <authorList>
            <person name="Gannavaram S."/>
            <person name="Nemani S."/>
            <person name="Datta M."/>
            <person name="Picchiottino A."/>
            <person name="Mereddy A."/>
            <person name="Gannavaram N."/>
            <person name="Honeycutt C."/>
            <person name="Tran D."/>
            <person name="Choi K."/>
            <person name="Srinivasan K."/>
            <person name="Johnson A."/>
        </authorList>
    </citation>
    <scope>NUCLEOTIDE SEQUENCE</scope>
</reference>
<protein>
    <submittedName>
        <fullName evidence="1">Uncharacterized protein</fullName>
    </submittedName>
</protein>
<dbReference type="EMBL" id="PP885733">
    <property type="protein sequence ID" value="XCN28379.1"/>
    <property type="molecule type" value="Genomic_DNA"/>
</dbReference>
<organism evidence="1">
    <name type="scientific">Pantoea phage Survivor</name>
    <dbReference type="NCBI Taxonomy" id="3232176"/>
    <lineage>
        <taxon>Viruses</taxon>
        <taxon>Duplodnaviria</taxon>
        <taxon>Heunggongvirae</taxon>
        <taxon>Uroviricota</taxon>
        <taxon>Caudoviricetes</taxon>
    </lineage>
</organism>
<proteinExistence type="predicted"/>
<evidence type="ECO:0000313" key="1">
    <source>
        <dbReference type="EMBL" id="XCN28379.1"/>
    </source>
</evidence>
<accession>A0AAU8L0P6</accession>
<sequence length="177" mass="20762">MEYKKTNRVMIGEDNCADCITTTSMIIDDSIIEEKKIYKGDCEIRFYLGGRPVILHNDTTTSDNVTSLNEYINKLNRIMEMSLEICAEMEYDPDETFLVRDFLNPFSTQDRLFGGTLLILYSARYKQVTFDISDCSNKLRRTFKPDQFKEFTNKLCEIIRENIGEVWDIKEKLNDQN</sequence>